<organism evidence="12 13">
    <name type="scientific">Diversispora epigaea</name>
    <dbReference type="NCBI Taxonomy" id="1348612"/>
    <lineage>
        <taxon>Eukaryota</taxon>
        <taxon>Fungi</taxon>
        <taxon>Fungi incertae sedis</taxon>
        <taxon>Mucoromycota</taxon>
        <taxon>Glomeromycotina</taxon>
        <taxon>Glomeromycetes</taxon>
        <taxon>Diversisporales</taxon>
        <taxon>Diversisporaceae</taxon>
        <taxon>Diversispora</taxon>
    </lineage>
</organism>
<dbReference type="GO" id="GO:0046872">
    <property type="term" value="F:metal ion binding"/>
    <property type="evidence" value="ECO:0007669"/>
    <property type="project" value="UniProtKB-KW"/>
</dbReference>
<evidence type="ECO:0000313" key="12">
    <source>
        <dbReference type="EMBL" id="RHZ82797.1"/>
    </source>
</evidence>
<keyword evidence="3" id="KW-0808">Transferase</keyword>
<feature type="active site" description="Proton acceptor" evidence="9">
    <location>
        <position position="278"/>
    </location>
</feature>
<dbReference type="Pfam" id="PF07714">
    <property type="entry name" value="PK_Tyr_Ser-Thr"/>
    <property type="match status" value="1"/>
</dbReference>
<dbReference type="EC" id="2.7.11.1" evidence="1"/>
<dbReference type="InterPro" id="IPR051681">
    <property type="entry name" value="Ser/Thr_Kinases-Pseudokinases"/>
</dbReference>
<feature type="binding site" evidence="10">
    <location>
        <position position="297"/>
    </location>
    <ligand>
        <name>Mg(2+)</name>
        <dbReference type="ChEBI" id="CHEBI:18420"/>
    </ligand>
</feature>
<evidence type="ECO:0000256" key="9">
    <source>
        <dbReference type="PIRSR" id="PIRSR000615-1"/>
    </source>
</evidence>
<dbReference type="PANTHER" id="PTHR44329:SF285">
    <property type="entry name" value="V-MOS MOLONEY MURINE SARCOMA VIRAL ONCO HOMOLOG"/>
    <property type="match status" value="1"/>
</dbReference>
<feature type="binding site" evidence="10">
    <location>
        <position position="283"/>
    </location>
    <ligand>
        <name>Mg(2+)</name>
        <dbReference type="ChEBI" id="CHEBI:18420"/>
    </ligand>
</feature>
<reference evidence="12 13" key="1">
    <citation type="submission" date="2018-08" db="EMBL/GenBank/DDBJ databases">
        <title>Genome and evolution of the arbuscular mycorrhizal fungus Diversispora epigaea (formerly Glomus versiforme) and its bacterial endosymbionts.</title>
        <authorList>
            <person name="Sun X."/>
            <person name="Fei Z."/>
            <person name="Harrison M."/>
        </authorList>
    </citation>
    <scope>NUCLEOTIDE SEQUENCE [LARGE SCALE GENOMIC DNA]</scope>
    <source>
        <strain evidence="12 13">IT104</strain>
    </source>
</reference>
<feature type="domain" description="Protein kinase" evidence="11">
    <location>
        <begin position="139"/>
        <end position="408"/>
    </location>
</feature>
<dbReference type="OrthoDB" id="4119972at2759"/>
<evidence type="ECO:0000256" key="6">
    <source>
        <dbReference type="ARBA" id="ARBA00022840"/>
    </source>
</evidence>
<dbReference type="InterPro" id="IPR000719">
    <property type="entry name" value="Prot_kinase_dom"/>
</dbReference>
<sequence length="481" mass="56652">MATQKIVLDDKLKRVWDKTYLSLDNNHKTITQREEYRKSMVKNDSSLTNNEKKFLLDELQKIYDKLKIDENSVEKQQCNNCQNWHQAIQYCEFCIRKYLENNFRNWTSGNDEIDKLIKECQQKAVSPRHVIEWINYDQFENIEHLTEGGCATIYTAIWKDGCYDKWNSENQMLERFGRRKVILKRLNNSNSNDAHWFQEVTLSFTLDNTFNSLAMYCGVTNDPSTHDYVLVLDYYDDDLRHFLKDNYHSLTLLKKYKVIYEIACNLNEIHRQNVIHRDLHSGNVLFSARTSQWYIGDLGLSGPVDKPFNSIYGNLPYVAPEVYCGQIYTTKSDIFSIGILMWEVITGETPYGDRDHDTDLAFDIASGYRPTIYENIPLEYATLMKQCWDANPNNRPHANIIFDKMELLIKSLYEEMDRQESFFSKIIDFFKSSSTKNEDNQVIKNTQSNENKSEIYKIKTSKVYTFNFSIQPRNATDEQQA</sequence>
<comment type="catalytic activity">
    <reaction evidence="8">
        <text>L-seryl-[protein] + ATP = O-phospho-L-seryl-[protein] + ADP + H(+)</text>
        <dbReference type="Rhea" id="RHEA:17989"/>
        <dbReference type="Rhea" id="RHEA-COMP:9863"/>
        <dbReference type="Rhea" id="RHEA-COMP:11604"/>
        <dbReference type="ChEBI" id="CHEBI:15378"/>
        <dbReference type="ChEBI" id="CHEBI:29999"/>
        <dbReference type="ChEBI" id="CHEBI:30616"/>
        <dbReference type="ChEBI" id="CHEBI:83421"/>
        <dbReference type="ChEBI" id="CHEBI:456216"/>
        <dbReference type="EC" id="2.7.11.1"/>
    </reaction>
</comment>
<dbReference type="Proteomes" id="UP000266861">
    <property type="component" value="Unassembled WGS sequence"/>
</dbReference>
<accession>A0A397J5T9</accession>
<evidence type="ECO:0000256" key="8">
    <source>
        <dbReference type="ARBA" id="ARBA00048679"/>
    </source>
</evidence>
<evidence type="ECO:0000256" key="4">
    <source>
        <dbReference type="ARBA" id="ARBA00022741"/>
    </source>
</evidence>
<evidence type="ECO:0000256" key="3">
    <source>
        <dbReference type="ARBA" id="ARBA00022679"/>
    </source>
</evidence>
<comment type="caution">
    <text evidence="12">The sequence shown here is derived from an EMBL/GenBank/DDBJ whole genome shotgun (WGS) entry which is preliminary data.</text>
</comment>
<dbReference type="Gene3D" id="1.10.510.10">
    <property type="entry name" value="Transferase(Phosphotransferase) domain 1"/>
    <property type="match status" value="1"/>
</dbReference>
<keyword evidence="13" id="KW-1185">Reference proteome</keyword>
<keyword evidence="5" id="KW-0418">Kinase</keyword>
<protein>
    <recommendedName>
        <fullName evidence="1">non-specific serine/threonine protein kinase</fullName>
        <ecNumber evidence="1">2.7.11.1</ecNumber>
    </recommendedName>
</protein>
<evidence type="ECO:0000256" key="2">
    <source>
        <dbReference type="ARBA" id="ARBA00022527"/>
    </source>
</evidence>
<dbReference type="GO" id="GO:0004674">
    <property type="term" value="F:protein serine/threonine kinase activity"/>
    <property type="evidence" value="ECO:0007669"/>
    <property type="project" value="UniProtKB-KW"/>
</dbReference>
<evidence type="ECO:0000256" key="5">
    <source>
        <dbReference type="ARBA" id="ARBA00022777"/>
    </source>
</evidence>
<comment type="catalytic activity">
    <reaction evidence="7">
        <text>L-threonyl-[protein] + ATP = O-phospho-L-threonyl-[protein] + ADP + H(+)</text>
        <dbReference type="Rhea" id="RHEA:46608"/>
        <dbReference type="Rhea" id="RHEA-COMP:11060"/>
        <dbReference type="Rhea" id="RHEA-COMP:11605"/>
        <dbReference type="ChEBI" id="CHEBI:15378"/>
        <dbReference type="ChEBI" id="CHEBI:30013"/>
        <dbReference type="ChEBI" id="CHEBI:30616"/>
        <dbReference type="ChEBI" id="CHEBI:61977"/>
        <dbReference type="ChEBI" id="CHEBI:456216"/>
        <dbReference type="EC" id="2.7.11.1"/>
    </reaction>
</comment>
<keyword evidence="6" id="KW-0067">ATP-binding</keyword>
<dbReference type="PANTHER" id="PTHR44329">
    <property type="entry name" value="SERINE/THREONINE-PROTEIN KINASE TNNI3K-RELATED"/>
    <property type="match status" value="1"/>
</dbReference>
<keyword evidence="10" id="KW-0479">Metal-binding</keyword>
<evidence type="ECO:0000313" key="13">
    <source>
        <dbReference type="Proteomes" id="UP000266861"/>
    </source>
</evidence>
<evidence type="ECO:0000256" key="7">
    <source>
        <dbReference type="ARBA" id="ARBA00047899"/>
    </source>
</evidence>
<name>A0A397J5T9_9GLOM</name>
<gene>
    <name evidence="12" type="ORF">Glove_103g225</name>
</gene>
<dbReference type="SUPFAM" id="SSF56112">
    <property type="entry name" value="Protein kinase-like (PK-like)"/>
    <property type="match status" value="1"/>
</dbReference>
<dbReference type="EMBL" id="PQFF01000096">
    <property type="protein sequence ID" value="RHZ82797.1"/>
    <property type="molecule type" value="Genomic_DNA"/>
</dbReference>
<dbReference type="STRING" id="1348612.A0A397J5T9"/>
<keyword evidence="10" id="KW-0460">Magnesium</keyword>
<dbReference type="InterPro" id="IPR001245">
    <property type="entry name" value="Ser-Thr/Tyr_kinase_cat_dom"/>
</dbReference>
<keyword evidence="2" id="KW-0723">Serine/threonine-protein kinase</keyword>
<keyword evidence="4" id="KW-0547">Nucleotide-binding</keyword>
<dbReference type="InterPro" id="IPR011009">
    <property type="entry name" value="Kinase-like_dom_sf"/>
</dbReference>
<dbReference type="AlphaFoldDB" id="A0A397J5T9"/>
<dbReference type="PROSITE" id="PS50011">
    <property type="entry name" value="PROTEIN_KINASE_DOM"/>
    <property type="match status" value="1"/>
</dbReference>
<proteinExistence type="predicted"/>
<evidence type="ECO:0000256" key="1">
    <source>
        <dbReference type="ARBA" id="ARBA00012513"/>
    </source>
</evidence>
<evidence type="ECO:0000259" key="11">
    <source>
        <dbReference type="PROSITE" id="PS50011"/>
    </source>
</evidence>
<dbReference type="GO" id="GO:0005524">
    <property type="term" value="F:ATP binding"/>
    <property type="evidence" value="ECO:0007669"/>
    <property type="project" value="UniProtKB-KW"/>
</dbReference>
<evidence type="ECO:0000256" key="10">
    <source>
        <dbReference type="PIRSR" id="PIRSR000615-3"/>
    </source>
</evidence>